<dbReference type="InterPro" id="IPR027417">
    <property type="entry name" value="P-loop_NTPase"/>
</dbReference>
<evidence type="ECO:0000313" key="12">
    <source>
        <dbReference type="Proteomes" id="UP000001307"/>
    </source>
</evidence>
<evidence type="ECO:0000313" key="11">
    <source>
        <dbReference type="EMBL" id="CBY22128.1"/>
    </source>
</evidence>
<dbReference type="Proteomes" id="UP000001307">
    <property type="component" value="Unassembled WGS sequence"/>
</dbReference>
<dbReference type="AlphaFoldDB" id="E4WXN5"/>
<evidence type="ECO:0000256" key="7">
    <source>
        <dbReference type="ARBA" id="ARBA00022694"/>
    </source>
</evidence>
<dbReference type="CDD" id="cd19494">
    <property type="entry name" value="Elp4"/>
    <property type="match status" value="1"/>
</dbReference>
<dbReference type="OrthoDB" id="289162at2759"/>
<dbReference type="PANTHER" id="PTHR12896:SF1">
    <property type="entry name" value="ELONGATOR COMPLEX PROTEIN 4"/>
    <property type="match status" value="1"/>
</dbReference>
<feature type="compositionally biased region" description="Low complexity" evidence="10">
    <location>
        <begin position="329"/>
        <end position="341"/>
    </location>
</feature>
<dbReference type="PANTHER" id="PTHR12896">
    <property type="entry name" value="PAX6 NEIGHBOR PROTEIN PAXNEB"/>
    <property type="match status" value="1"/>
</dbReference>
<comment type="similarity">
    <text evidence="4">Belongs to the ELP4 family.</text>
</comment>
<dbReference type="GO" id="GO:0002098">
    <property type="term" value="P:tRNA wobble uridine modification"/>
    <property type="evidence" value="ECO:0007669"/>
    <property type="project" value="InterPro"/>
</dbReference>
<evidence type="ECO:0000256" key="8">
    <source>
        <dbReference type="ARBA" id="ARBA00023242"/>
    </source>
</evidence>
<dbReference type="UniPathway" id="UPA00988"/>
<evidence type="ECO:0000256" key="6">
    <source>
        <dbReference type="ARBA" id="ARBA00022490"/>
    </source>
</evidence>
<sequence length="350" mass="38766">MVFTKAGQRRPAKGERMSPHHLVNCISSGIPSMDTQLLGGGIPVGYVLSIVQDDPSVYWKLFAKFFCAEGLEADQNILLIGRGANTMARELPESTDSQEKANVSGNAQNEEKLKIAWAYQKKRQPMGRAGISHIPGTNRFGHLYDVSTYRKFENISNCVTIIDPEDSSSKEDFHDRINQSLKRLKDDSSGAWRVCFLDFGGMCYPMASKLAKLLLDVRLLSASKSLANNTFLLTTQRCVAETVCRFSDAQYELENFLVKESQFKSQFDGTIEVNKMVQVGLKPFQQSVATFGFKLKRKKFTIEPLHLPPDFDEGKTRDGEDNSYQSACSSIPSNPSGDSSGCCGGGSCDF</sequence>
<evidence type="ECO:0000256" key="9">
    <source>
        <dbReference type="ARBA" id="ARBA00045238"/>
    </source>
</evidence>
<dbReference type="InParanoid" id="E4WXN5"/>
<reference evidence="11" key="1">
    <citation type="journal article" date="2010" name="Science">
        <title>Plasticity of animal genome architecture unmasked by rapid evolution of a pelagic tunicate.</title>
        <authorList>
            <person name="Denoeud F."/>
            <person name="Henriet S."/>
            <person name="Mungpakdee S."/>
            <person name="Aury J.M."/>
            <person name="Da Silva C."/>
            <person name="Brinkmann H."/>
            <person name="Mikhaleva J."/>
            <person name="Olsen L.C."/>
            <person name="Jubin C."/>
            <person name="Canestro C."/>
            <person name="Bouquet J.M."/>
            <person name="Danks G."/>
            <person name="Poulain J."/>
            <person name="Campsteijn C."/>
            <person name="Adamski M."/>
            <person name="Cross I."/>
            <person name="Yadetie F."/>
            <person name="Muffato M."/>
            <person name="Louis A."/>
            <person name="Butcher S."/>
            <person name="Tsagkogeorga G."/>
            <person name="Konrad A."/>
            <person name="Singh S."/>
            <person name="Jensen M.F."/>
            <person name="Cong E.H."/>
            <person name="Eikeseth-Otteraa H."/>
            <person name="Noel B."/>
            <person name="Anthouard V."/>
            <person name="Porcel B.M."/>
            <person name="Kachouri-Lafond R."/>
            <person name="Nishino A."/>
            <person name="Ugolini M."/>
            <person name="Chourrout P."/>
            <person name="Nishida H."/>
            <person name="Aasland R."/>
            <person name="Huzurbazar S."/>
            <person name="Westhof E."/>
            <person name="Delsuc F."/>
            <person name="Lehrach H."/>
            <person name="Reinhardt R."/>
            <person name="Weissenbach J."/>
            <person name="Roy S.W."/>
            <person name="Artiguenave F."/>
            <person name="Postlethwait J.H."/>
            <person name="Manak J.R."/>
            <person name="Thompson E.M."/>
            <person name="Jaillon O."/>
            <person name="Du Pasquier L."/>
            <person name="Boudinot P."/>
            <person name="Liberles D.A."/>
            <person name="Volff J.N."/>
            <person name="Philippe H."/>
            <person name="Lenhard B."/>
            <person name="Roest Crollius H."/>
            <person name="Wincker P."/>
            <person name="Chourrout D."/>
        </authorList>
    </citation>
    <scope>NUCLEOTIDE SEQUENCE [LARGE SCALE GENOMIC DNA]</scope>
</reference>
<dbReference type="InterPro" id="IPR008728">
    <property type="entry name" value="Elongator_complex_protein_4"/>
</dbReference>
<dbReference type="GO" id="GO:0008023">
    <property type="term" value="C:transcription elongation factor complex"/>
    <property type="evidence" value="ECO:0007669"/>
    <property type="project" value="TreeGrafter"/>
</dbReference>
<comment type="subcellular location">
    <subcellularLocation>
        <location evidence="2">Cytoplasm</location>
    </subcellularLocation>
    <subcellularLocation>
        <location evidence="1">Nucleus</location>
    </subcellularLocation>
</comment>
<dbReference type="GO" id="GO:0033588">
    <property type="term" value="C:elongator holoenzyme complex"/>
    <property type="evidence" value="ECO:0007669"/>
    <property type="project" value="InterPro"/>
</dbReference>
<evidence type="ECO:0000256" key="10">
    <source>
        <dbReference type="SAM" id="MobiDB-lite"/>
    </source>
</evidence>
<dbReference type="FunCoup" id="E4WXN5">
    <property type="interactions" value="401"/>
</dbReference>
<name>E4WXN5_OIKDI</name>
<keyword evidence="6" id="KW-0963">Cytoplasm</keyword>
<keyword evidence="12" id="KW-1185">Reference proteome</keyword>
<dbReference type="GO" id="GO:0005737">
    <property type="term" value="C:cytoplasm"/>
    <property type="evidence" value="ECO:0007669"/>
    <property type="project" value="UniProtKB-SubCell"/>
</dbReference>
<accession>E4WXN5</accession>
<dbReference type="EMBL" id="FN653018">
    <property type="protein sequence ID" value="CBY22128.1"/>
    <property type="molecule type" value="Genomic_DNA"/>
</dbReference>
<evidence type="ECO:0000256" key="3">
    <source>
        <dbReference type="ARBA" id="ARBA00005043"/>
    </source>
</evidence>
<evidence type="ECO:0000256" key="5">
    <source>
        <dbReference type="ARBA" id="ARBA00020265"/>
    </source>
</evidence>
<protein>
    <recommendedName>
        <fullName evidence="5">Elongator complex protein 4</fullName>
    </recommendedName>
</protein>
<evidence type="ECO:0000256" key="1">
    <source>
        <dbReference type="ARBA" id="ARBA00004123"/>
    </source>
</evidence>
<gene>
    <name evidence="11" type="ORF">GSOID_T00011672001</name>
</gene>
<dbReference type="Pfam" id="PF05625">
    <property type="entry name" value="PAXNEB"/>
    <property type="match status" value="1"/>
</dbReference>
<comment type="pathway">
    <text evidence="3">tRNA modification; 5-methoxycarbonylmethyl-2-thiouridine-tRNA biosynthesis.</text>
</comment>
<proteinExistence type="inferred from homology"/>
<evidence type="ECO:0000256" key="2">
    <source>
        <dbReference type="ARBA" id="ARBA00004496"/>
    </source>
</evidence>
<keyword evidence="7" id="KW-0819">tRNA processing</keyword>
<dbReference type="Gene3D" id="3.40.50.300">
    <property type="entry name" value="P-loop containing nucleotide triphosphate hydrolases"/>
    <property type="match status" value="1"/>
</dbReference>
<evidence type="ECO:0000256" key="4">
    <source>
        <dbReference type="ARBA" id="ARBA00007573"/>
    </source>
</evidence>
<keyword evidence="8" id="KW-0539">Nucleus</keyword>
<organism evidence="11">
    <name type="scientific">Oikopleura dioica</name>
    <name type="common">Tunicate</name>
    <dbReference type="NCBI Taxonomy" id="34765"/>
    <lineage>
        <taxon>Eukaryota</taxon>
        <taxon>Metazoa</taxon>
        <taxon>Chordata</taxon>
        <taxon>Tunicata</taxon>
        <taxon>Appendicularia</taxon>
        <taxon>Copelata</taxon>
        <taxon>Oikopleuridae</taxon>
        <taxon>Oikopleura</taxon>
    </lineage>
</organism>
<comment type="function">
    <text evidence="9">Component of the elongator complex which is required for multiple tRNA modifications, including mcm5U (5-methoxycarbonylmethyl uridine), mcm5s2U (5-methoxycarbonylmethyl-2-thiouridine), and ncm5U (5-carbamoylmethyl uridine). The elongator complex catalyzes the formation of carboxymethyluridine in the wobble base at position 34 in tRNAs.</text>
</comment>
<feature type="region of interest" description="Disordered" evidence="10">
    <location>
        <begin position="309"/>
        <end position="350"/>
    </location>
</feature>